<dbReference type="EMBL" id="CYZK01000005">
    <property type="protein sequence ID" value="CUN96821.1"/>
    <property type="molecule type" value="Genomic_DNA"/>
</dbReference>
<dbReference type="PANTHER" id="PTHR33841:SF6">
    <property type="entry name" value="TYPE II METHYLTRANSFERASE M.HINDII"/>
    <property type="match status" value="1"/>
</dbReference>
<sequence>MLEQIVEKTNQYIEEMPKKERKKYGQFFTSIETARYMAGLFVIPEQTTVTLLDAGAGSGILTCAMIERLDKIEDIKEIIVTCYENDENVLPLLQENLLYMQKCSSKKIDIKIITENYITSQYLDFNHMLGGNWNPEKYDIVIGNPPYMKISKDAPEATAMPSVCYGAPNMYFIFAAMGLFNLKDAGEMVYIIPRSWTSGAYFKRFREYFLSEGKIIHIHLFGSRNKVFDKENVLQETIIVKVKKTKVQPDNVTITSTHTNKDFDQCTTLVVPYNLVVSGKELYVYLVTNEEEVSVLKKLHQWDKTLPDIGLKMKTGLTVDFRNRDILRDDVEEGAIPLFYSQHIKDGVVQFPIKKEHEYVVTEQKGLMQDNHNYLFVKRFTAKEEPRRLQCGVYLSKKFPQYSKISTQNKINFIDGLLTNMSECLVYGLYVLFNSTIYDEYYRILNGSTQVNSTEINAMPVPDINIIQEMGRKIMKSKDMSEKNCNMILEGYCG</sequence>
<dbReference type="GO" id="GO:0009007">
    <property type="term" value="F:site-specific DNA-methyltransferase (adenine-specific) activity"/>
    <property type="evidence" value="ECO:0007669"/>
    <property type="project" value="UniProtKB-EC"/>
</dbReference>
<dbReference type="RefSeq" id="WP_055260952.1">
    <property type="nucleotide sequence ID" value="NZ_CYZK01000005.1"/>
</dbReference>
<evidence type="ECO:0000259" key="8">
    <source>
        <dbReference type="Pfam" id="PF07669"/>
    </source>
</evidence>
<dbReference type="CDD" id="cd02440">
    <property type="entry name" value="AdoMet_MTases"/>
    <property type="match status" value="1"/>
</dbReference>
<keyword evidence="4" id="KW-0949">S-adenosyl-L-methionine</keyword>
<dbReference type="EC" id="2.1.1.72" evidence="1"/>
<dbReference type="SUPFAM" id="SSF53335">
    <property type="entry name" value="S-adenosyl-L-methionine-dependent methyltransferases"/>
    <property type="match status" value="1"/>
</dbReference>
<dbReference type="InterPro" id="IPR050953">
    <property type="entry name" value="N4_N6_ade-DNA_methylase"/>
</dbReference>
<dbReference type="Gene3D" id="3.40.50.150">
    <property type="entry name" value="Vaccinia Virus protein VP39"/>
    <property type="match status" value="1"/>
</dbReference>
<dbReference type="InterPro" id="IPR029063">
    <property type="entry name" value="SAM-dependent_MTases_sf"/>
</dbReference>
<proteinExistence type="predicted"/>
<gene>
    <name evidence="9" type="ORF">ERS852481_01144</name>
</gene>
<keyword evidence="6" id="KW-0238">DNA-binding</keyword>
<evidence type="ECO:0000256" key="3">
    <source>
        <dbReference type="ARBA" id="ARBA00022679"/>
    </source>
</evidence>
<keyword evidence="3 9" id="KW-0808">Transferase</keyword>
<evidence type="ECO:0000256" key="5">
    <source>
        <dbReference type="ARBA" id="ARBA00022747"/>
    </source>
</evidence>
<dbReference type="GO" id="GO:0003677">
    <property type="term" value="F:DNA binding"/>
    <property type="evidence" value="ECO:0007669"/>
    <property type="project" value="UniProtKB-KW"/>
</dbReference>
<organism evidence="9 10">
    <name type="scientific">Coprococcus comes</name>
    <dbReference type="NCBI Taxonomy" id="410072"/>
    <lineage>
        <taxon>Bacteria</taxon>
        <taxon>Bacillati</taxon>
        <taxon>Bacillota</taxon>
        <taxon>Clostridia</taxon>
        <taxon>Lachnospirales</taxon>
        <taxon>Lachnospiraceae</taxon>
        <taxon>Coprococcus</taxon>
    </lineage>
</organism>
<evidence type="ECO:0000256" key="6">
    <source>
        <dbReference type="ARBA" id="ARBA00023125"/>
    </source>
</evidence>
<dbReference type="GO" id="GO:0009307">
    <property type="term" value="P:DNA restriction-modification system"/>
    <property type="evidence" value="ECO:0007669"/>
    <property type="project" value="UniProtKB-KW"/>
</dbReference>
<dbReference type="InterPro" id="IPR002052">
    <property type="entry name" value="DNA_methylase_N6_adenine_CS"/>
</dbReference>
<dbReference type="PANTHER" id="PTHR33841">
    <property type="entry name" value="DNA METHYLTRANSFERASE YEEA-RELATED"/>
    <property type="match status" value="1"/>
</dbReference>
<protein>
    <recommendedName>
        <fullName evidence="1">site-specific DNA-methyltransferase (adenine-specific)</fullName>
        <ecNumber evidence="1">2.1.1.72</ecNumber>
    </recommendedName>
</protein>
<dbReference type="InterPro" id="IPR011639">
    <property type="entry name" value="MethylTrfase_TaqI-like_dom"/>
</dbReference>
<evidence type="ECO:0000256" key="1">
    <source>
        <dbReference type="ARBA" id="ARBA00011900"/>
    </source>
</evidence>
<dbReference type="STRING" id="410072.ERS852525_00040"/>
<dbReference type="PRINTS" id="PR00507">
    <property type="entry name" value="N12N6MTFRASE"/>
</dbReference>
<evidence type="ECO:0000313" key="9">
    <source>
        <dbReference type="EMBL" id="CUN96821.1"/>
    </source>
</evidence>
<feature type="domain" description="Type II methyltransferase M.TaqI-like" evidence="8">
    <location>
        <begin position="108"/>
        <end position="228"/>
    </location>
</feature>
<evidence type="ECO:0000256" key="7">
    <source>
        <dbReference type="ARBA" id="ARBA00047942"/>
    </source>
</evidence>
<dbReference type="PaxDb" id="410072-ERS852525_00040"/>
<comment type="catalytic activity">
    <reaction evidence="7">
        <text>a 2'-deoxyadenosine in DNA + S-adenosyl-L-methionine = an N(6)-methyl-2'-deoxyadenosine in DNA + S-adenosyl-L-homocysteine + H(+)</text>
        <dbReference type="Rhea" id="RHEA:15197"/>
        <dbReference type="Rhea" id="RHEA-COMP:12418"/>
        <dbReference type="Rhea" id="RHEA-COMP:12419"/>
        <dbReference type="ChEBI" id="CHEBI:15378"/>
        <dbReference type="ChEBI" id="CHEBI:57856"/>
        <dbReference type="ChEBI" id="CHEBI:59789"/>
        <dbReference type="ChEBI" id="CHEBI:90615"/>
        <dbReference type="ChEBI" id="CHEBI:90616"/>
        <dbReference type="EC" id="2.1.1.72"/>
    </reaction>
</comment>
<keyword evidence="2 9" id="KW-0489">Methyltransferase</keyword>
<dbReference type="PROSITE" id="PS00092">
    <property type="entry name" value="N6_MTASE"/>
    <property type="match status" value="1"/>
</dbReference>
<keyword evidence="5" id="KW-0680">Restriction system</keyword>
<dbReference type="Pfam" id="PF07669">
    <property type="entry name" value="Eco57I"/>
    <property type="match status" value="1"/>
</dbReference>
<evidence type="ECO:0000313" key="10">
    <source>
        <dbReference type="Proteomes" id="UP000095362"/>
    </source>
</evidence>
<dbReference type="AlphaFoldDB" id="A0A174B6Z0"/>
<dbReference type="Proteomes" id="UP000095362">
    <property type="component" value="Unassembled WGS sequence"/>
</dbReference>
<evidence type="ECO:0000256" key="2">
    <source>
        <dbReference type="ARBA" id="ARBA00022603"/>
    </source>
</evidence>
<dbReference type="GO" id="GO:0032259">
    <property type="term" value="P:methylation"/>
    <property type="evidence" value="ECO:0007669"/>
    <property type="project" value="UniProtKB-KW"/>
</dbReference>
<reference evidence="9 10" key="1">
    <citation type="submission" date="2015-09" db="EMBL/GenBank/DDBJ databases">
        <authorList>
            <consortium name="Pathogen Informatics"/>
        </authorList>
    </citation>
    <scope>NUCLEOTIDE SEQUENCE [LARGE SCALE GENOMIC DNA]</scope>
    <source>
        <strain evidence="9 10">2789STDY5834866</strain>
    </source>
</reference>
<dbReference type="OrthoDB" id="9815272at2"/>
<evidence type="ECO:0000256" key="4">
    <source>
        <dbReference type="ARBA" id="ARBA00022691"/>
    </source>
</evidence>
<name>A0A174B6Z0_9FIRM</name>
<accession>A0A174B6Z0</accession>